<reference evidence="1" key="1">
    <citation type="journal article" date="2014" name="Int. J. Syst. Evol. Microbiol.">
        <title>Complete genome sequence of Corynebacterium casei LMG S-19264T (=DSM 44701T), isolated from a smear-ripened cheese.</title>
        <authorList>
            <consortium name="US DOE Joint Genome Institute (JGI-PGF)"/>
            <person name="Walter F."/>
            <person name="Albersmeier A."/>
            <person name="Kalinowski J."/>
            <person name="Ruckert C."/>
        </authorList>
    </citation>
    <scope>NUCLEOTIDE SEQUENCE</scope>
    <source>
        <strain evidence="1">KCTC 23732</strain>
    </source>
</reference>
<dbReference type="RefSeq" id="WP_189385631.1">
    <property type="nucleotide sequence ID" value="NZ_BAABFY010000012.1"/>
</dbReference>
<organism evidence="1 2">
    <name type="scientific">Advenella faeciporci</name>
    <dbReference type="NCBI Taxonomy" id="797535"/>
    <lineage>
        <taxon>Bacteria</taxon>
        <taxon>Pseudomonadati</taxon>
        <taxon>Pseudomonadota</taxon>
        <taxon>Betaproteobacteria</taxon>
        <taxon>Burkholderiales</taxon>
        <taxon>Alcaligenaceae</taxon>
    </lineage>
</organism>
<dbReference type="AlphaFoldDB" id="A0A918N069"/>
<proteinExistence type="predicted"/>
<keyword evidence="2" id="KW-1185">Reference proteome</keyword>
<evidence type="ECO:0000313" key="2">
    <source>
        <dbReference type="Proteomes" id="UP000608345"/>
    </source>
</evidence>
<gene>
    <name evidence="1" type="ORF">GCM10011450_22850</name>
</gene>
<protein>
    <submittedName>
        <fullName evidence="1">Uncharacterized protein</fullName>
    </submittedName>
</protein>
<reference evidence="1" key="2">
    <citation type="submission" date="2020-09" db="EMBL/GenBank/DDBJ databases">
        <authorList>
            <person name="Sun Q."/>
            <person name="Kim S."/>
        </authorList>
    </citation>
    <scope>NUCLEOTIDE SEQUENCE</scope>
    <source>
        <strain evidence="1">KCTC 23732</strain>
    </source>
</reference>
<name>A0A918N069_9BURK</name>
<evidence type="ECO:0000313" key="1">
    <source>
        <dbReference type="EMBL" id="GGW92204.1"/>
    </source>
</evidence>
<dbReference type="EMBL" id="BMYS01000018">
    <property type="protein sequence ID" value="GGW92204.1"/>
    <property type="molecule type" value="Genomic_DNA"/>
</dbReference>
<comment type="caution">
    <text evidence="1">The sequence shown here is derived from an EMBL/GenBank/DDBJ whole genome shotgun (WGS) entry which is preliminary data.</text>
</comment>
<dbReference type="Proteomes" id="UP000608345">
    <property type="component" value="Unassembled WGS sequence"/>
</dbReference>
<sequence length="173" mass="19434">MNTAQIQLLRDAARQADTGKHWIATAKFLDIANPKIIADLCDEVLTLRAGYNKTPSIMPSKNALEEVFLMECPNPSCDKTKDGYAIRYAGQTYDPNKTEAAQGVAWTAQEMAIFKARQDGSITELLSRLENMAHIPTWYLTVEAGRRKGYEGTLIFKYSREAPNRAQQLTFLD</sequence>
<accession>A0A918N069</accession>